<dbReference type="EMBL" id="JANAKD010003582">
    <property type="protein sequence ID" value="KAJ3472034.1"/>
    <property type="molecule type" value="Genomic_DNA"/>
</dbReference>
<reference evidence="1" key="1">
    <citation type="submission" date="2022-07" db="EMBL/GenBank/DDBJ databases">
        <title>Genome Sequence of Lecanicillium saksenae.</title>
        <authorList>
            <person name="Buettner E."/>
        </authorList>
    </citation>
    <scope>NUCLEOTIDE SEQUENCE</scope>
    <source>
        <strain evidence="1">VT-O1</strain>
    </source>
</reference>
<sequence length="100" mass="11156">MTAKTPFDLDAVIKLARSKREQQSIGCRAEGKPLCGSFNRVVMLRFEDGARWVFRTPRRERTGQNLPGPLLSRLIASEAATLNFLASHSAVPVPKVIDYE</sequence>
<dbReference type="Proteomes" id="UP001148737">
    <property type="component" value="Unassembled WGS sequence"/>
</dbReference>
<comment type="caution">
    <text evidence="1">The sequence shown here is derived from an EMBL/GenBank/DDBJ whole genome shotgun (WGS) entry which is preliminary data.</text>
</comment>
<proteinExistence type="predicted"/>
<accession>A0ACC1QDR9</accession>
<evidence type="ECO:0000313" key="1">
    <source>
        <dbReference type="EMBL" id="KAJ3472034.1"/>
    </source>
</evidence>
<organism evidence="1 2">
    <name type="scientific">Lecanicillium saksenae</name>
    <dbReference type="NCBI Taxonomy" id="468837"/>
    <lineage>
        <taxon>Eukaryota</taxon>
        <taxon>Fungi</taxon>
        <taxon>Dikarya</taxon>
        <taxon>Ascomycota</taxon>
        <taxon>Pezizomycotina</taxon>
        <taxon>Sordariomycetes</taxon>
        <taxon>Hypocreomycetidae</taxon>
        <taxon>Hypocreales</taxon>
        <taxon>Cordycipitaceae</taxon>
        <taxon>Lecanicillium</taxon>
    </lineage>
</organism>
<name>A0ACC1QDR9_9HYPO</name>
<keyword evidence="2" id="KW-1185">Reference proteome</keyword>
<evidence type="ECO:0000313" key="2">
    <source>
        <dbReference type="Proteomes" id="UP001148737"/>
    </source>
</evidence>
<protein>
    <submittedName>
        <fullName evidence="1">Uncharacterized protein</fullName>
    </submittedName>
</protein>
<gene>
    <name evidence="1" type="ORF">NLG97_g11346</name>
</gene>